<evidence type="ECO:0000313" key="3">
    <source>
        <dbReference type="EMBL" id="KAG0587616.1"/>
    </source>
</evidence>
<organism evidence="3 4">
    <name type="scientific">Ceratodon purpureus</name>
    <name type="common">Fire moss</name>
    <name type="synonym">Dicranum purpureum</name>
    <dbReference type="NCBI Taxonomy" id="3225"/>
    <lineage>
        <taxon>Eukaryota</taxon>
        <taxon>Viridiplantae</taxon>
        <taxon>Streptophyta</taxon>
        <taxon>Embryophyta</taxon>
        <taxon>Bryophyta</taxon>
        <taxon>Bryophytina</taxon>
        <taxon>Bryopsida</taxon>
        <taxon>Dicranidae</taxon>
        <taxon>Pseudoditrichales</taxon>
        <taxon>Ditrichaceae</taxon>
        <taxon>Ceratodon</taxon>
    </lineage>
</organism>
<gene>
    <name evidence="3" type="ORF">KC19_2G178100</name>
</gene>
<name>A0A8T0IXZ3_CERPU</name>
<dbReference type="EMBL" id="CM026422">
    <property type="protein sequence ID" value="KAG0587616.1"/>
    <property type="molecule type" value="Genomic_DNA"/>
</dbReference>
<feature type="compositionally biased region" description="Polar residues" evidence="1">
    <location>
        <begin position="82"/>
        <end position="96"/>
    </location>
</feature>
<feature type="region of interest" description="Disordered" evidence="1">
    <location>
        <begin position="30"/>
        <end position="133"/>
    </location>
</feature>
<feature type="compositionally biased region" description="Gly residues" evidence="1">
    <location>
        <begin position="100"/>
        <end position="133"/>
    </location>
</feature>
<evidence type="ECO:0000256" key="1">
    <source>
        <dbReference type="SAM" id="MobiDB-lite"/>
    </source>
</evidence>
<evidence type="ECO:0000313" key="4">
    <source>
        <dbReference type="Proteomes" id="UP000822688"/>
    </source>
</evidence>
<keyword evidence="4" id="KW-1185">Reference proteome</keyword>
<sequence>MAFIKYVLILLLSIFVFQSTIYAQRGPFPFPGDGRGPPNFNGTNPFPSPGDGRGPPNFNGTNPFPFPGNFNGTNPFPFPFPSSLTANSASNSVPTKGSNQGRGGQGSGGQVSGGQGSGGQGRQGGPRRGGPSS</sequence>
<reference evidence="3" key="1">
    <citation type="submission" date="2020-06" db="EMBL/GenBank/DDBJ databases">
        <title>WGS assembly of Ceratodon purpureus strain R40.</title>
        <authorList>
            <person name="Carey S.B."/>
            <person name="Jenkins J."/>
            <person name="Shu S."/>
            <person name="Lovell J.T."/>
            <person name="Sreedasyam A."/>
            <person name="Maumus F."/>
            <person name="Tiley G.P."/>
            <person name="Fernandez-Pozo N."/>
            <person name="Barry K."/>
            <person name="Chen C."/>
            <person name="Wang M."/>
            <person name="Lipzen A."/>
            <person name="Daum C."/>
            <person name="Saski C.A."/>
            <person name="Payton A.C."/>
            <person name="Mcbreen J.C."/>
            <person name="Conrad R.E."/>
            <person name="Kollar L.M."/>
            <person name="Olsson S."/>
            <person name="Huttunen S."/>
            <person name="Landis J.B."/>
            <person name="Wickett N.J."/>
            <person name="Johnson M.G."/>
            <person name="Rensing S.A."/>
            <person name="Grimwood J."/>
            <person name="Schmutz J."/>
            <person name="Mcdaniel S.F."/>
        </authorList>
    </citation>
    <scope>NUCLEOTIDE SEQUENCE</scope>
    <source>
        <strain evidence="3">R40</strain>
    </source>
</reference>
<feature type="chain" id="PRO_5035898166" evidence="2">
    <location>
        <begin position="24"/>
        <end position="133"/>
    </location>
</feature>
<keyword evidence="2" id="KW-0732">Signal</keyword>
<feature type="signal peptide" evidence="2">
    <location>
        <begin position="1"/>
        <end position="23"/>
    </location>
</feature>
<evidence type="ECO:0000256" key="2">
    <source>
        <dbReference type="SAM" id="SignalP"/>
    </source>
</evidence>
<accession>A0A8T0IXZ3</accession>
<dbReference type="AlphaFoldDB" id="A0A8T0IXZ3"/>
<feature type="compositionally biased region" description="Low complexity" evidence="1">
    <location>
        <begin position="36"/>
        <end position="45"/>
    </location>
</feature>
<comment type="caution">
    <text evidence="3">The sequence shown here is derived from an EMBL/GenBank/DDBJ whole genome shotgun (WGS) entry which is preliminary data.</text>
</comment>
<protein>
    <submittedName>
        <fullName evidence="3">Uncharacterized protein</fullName>
    </submittedName>
</protein>
<proteinExistence type="predicted"/>
<dbReference type="Proteomes" id="UP000822688">
    <property type="component" value="Chromosome 2"/>
</dbReference>
<feature type="compositionally biased region" description="Low complexity" evidence="1">
    <location>
        <begin position="54"/>
        <end position="75"/>
    </location>
</feature>